<dbReference type="Pfam" id="PF00583">
    <property type="entry name" value="Acetyltransf_1"/>
    <property type="match status" value="1"/>
</dbReference>
<gene>
    <name evidence="2" type="ORF">PH7735_00536</name>
</gene>
<dbReference type="GO" id="GO:0016747">
    <property type="term" value="F:acyltransferase activity, transferring groups other than amino-acyl groups"/>
    <property type="evidence" value="ECO:0007669"/>
    <property type="project" value="InterPro"/>
</dbReference>
<evidence type="ECO:0000259" key="1">
    <source>
        <dbReference type="PROSITE" id="PS51186"/>
    </source>
</evidence>
<feature type="domain" description="N-acetyltransferase" evidence="1">
    <location>
        <begin position="1"/>
        <end position="145"/>
    </location>
</feature>
<dbReference type="InterPro" id="IPR000182">
    <property type="entry name" value="GNAT_dom"/>
</dbReference>
<protein>
    <submittedName>
        <fullName evidence="2">Putative acetyltransferase</fullName>
    </submittedName>
</protein>
<dbReference type="SUPFAM" id="SSF55729">
    <property type="entry name" value="Acyl-CoA N-acyltransferases (Nat)"/>
    <property type="match status" value="1"/>
</dbReference>
<dbReference type="Proteomes" id="UP000051870">
    <property type="component" value="Unassembled WGS sequence"/>
</dbReference>
<accession>A0A0P1I218</accession>
<organism evidence="2 3">
    <name type="scientific">Shimia thalassica</name>
    <dbReference type="NCBI Taxonomy" id="1715693"/>
    <lineage>
        <taxon>Bacteria</taxon>
        <taxon>Pseudomonadati</taxon>
        <taxon>Pseudomonadota</taxon>
        <taxon>Alphaproteobacteria</taxon>
        <taxon>Rhodobacterales</taxon>
        <taxon>Roseobacteraceae</taxon>
    </lineage>
</organism>
<name>A0A0P1I218_9RHOB</name>
<dbReference type="InterPro" id="IPR016181">
    <property type="entry name" value="Acyl_CoA_acyltransferase"/>
</dbReference>
<keyword evidence="2" id="KW-0808">Transferase</keyword>
<dbReference type="AlphaFoldDB" id="A0A0P1I218"/>
<dbReference type="CDD" id="cd04301">
    <property type="entry name" value="NAT_SF"/>
    <property type="match status" value="1"/>
</dbReference>
<evidence type="ECO:0000313" key="3">
    <source>
        <dbReference type="Proteomes" id="UP000051870"/>
    </source>
</evidence>
<evidence type="ECO:0000313" key="2">
    <source>
        <dbReference type="EMBL" id="CUJ85759.1"/>
    </source>
</evidence>
<dbReference type="STRING" id="1715693.PH7735_00536"/>
<proteinExistence type="predicted"/>
<reference evidence="3" key="1">
    <citation type="submission" date="2015-09" db="EMBL/GenBank/DDBJ databases">
        <authorList>
            <person name="Rodrigo-Torres Lidia"/>
            <person name="Arahal R.David."/>
        </authorList>
    </citation>
    <scope>NUCLEOTIDE SEQUENCE [LARGE SCALE GENOMIC DNA]</scope>
    <source>
        <strain evidence="3">CECT 7735</strain>
    </source>
</reference>
<sequence length="155" mass="16675">MIIRAYDPAEAAVVRNVLTRAFGQEDEADLVEALRENGDIALELVAEHKKKVVGHVALSRMAAPEGWLALAPVSTDPKMQKKGVAGALCQMAIQYANAPVVVLGDPVFYGRLGFDFARTARLKSPFPIKATGLFAPELAEEKPALELVYASPFLG</sequence>
<dbReference type="PROSITE" id="PS51186">
    <property type="entry name" value="GNAT"/>
    <property type="match status" value="1"/>
</dbReference>
<dbReference type="Gene3D" id="3.40.630.30">
    <property type="match status" value="1"/>
</dbReference>
<dbReference type="RefSeq" id="WP_058309767.1">
    <property type="nucleotide sequence ID" value="NZ_CYTW01000001.1"/>
</dbReference>
<dbReference type="EMBL" id="CYTW01000001">
    <property type="protein sequence ID" value="CUJ85759.1"/>
    <property type="molecule type" value="Genomic_DNA"/>
</dbReference>
<keyword evidence="3" id="KW-1185">Reference proteome</keyword>
<dbReference type="GeneID" id="83879615"/>